<feature type="transmembrane region" description="Helical" evidence="1">
    <location>
        <begin position="30"/>
        <end position="47"/>
    </location>
</feature>
<protein>
    <submittedName>
        <fullName evidence="3">DUF4474 domain-containing protein</fullName>
    </submittedName>
</protein>
<proteinExistence type="predicted"/>
<reference evidence="3" key="1">
    <citation type="submission" date="2019-12" db="EMBL/GenBank/DDBJ databases">
        <title>Clostridiaceae gen. nov. sp. nov., isolated from sediment in Xinjiang, China.</title>
        <authorList>
            <person name="Zhang R."/>
        </authorList>
    </citation>
    <scope>NUCLEOTIDE SEQUENCE</scope>
    <source>
        <strain evidence="3">D2Q-11</strain>
    </source>
</reference>
<accession>A0A942UXS1</accession>
<evidence type="ECO:0000313" key="3">
    <source>
        <dbReference type="EMBL" id="MBS4538759.1"/>
    </source>
</evidence>
<keyword evidence="1" id="KW-1133">Transmembrane helix</keyword>
<keyword evidence="4" id="KW-1185">Reference proteome</keyword>
<gene>
    <name evidence="3" type="ORF">GOQ27_09805</name>
</gene>
<evidence type="ECO:0000259" key="2">
    <source>
        <dbReference type="Pfam" id="PF14751"/>
    </source>
</evidence>
<comment type="caution">
    <text evidence="3">The sequence shown here is derived from an EMBL/GenBank/DDBJ whole genome shotgun (WGS) entry which is preliminary data.</text>
</comment>
<evidence type="ECO:0000256" key="1">
    <source>
        <dbReference type="SAM" id="Phobius"/>
    </source>
</evidence>
<sequence length="337" mass="40070">MQIDINFGNRIAGIILNTNSKLSNGTFDEWILIAVVLTISIIGIFISKKHIKIIEGFFTKKREESYDETIEKVIDISGYSYDPKQNIFYSNMDAWQRKMGYCRLYDEAAAPLGMIIDCEPIYFEYDNKRWMIEFWKGQYDLTTGCEVGVYNTTGPDLNIYGFFNGTFYYCASDEDMLEISYSLKKDGRILFKRKGKHWWLTGFILGMYSEPWELSMDIKIKLKDEIMLNSFVQGLRNANYKDNEIRIKKHTVRLKYNRPRAPQPYTRTEETDRIMQMKNRKLCDNYKYITDNYENMSDKMQALQKQSPEIYRNIKSLGKIRKLIEIYMKIQWFLDKK</sequence>
<name>A0A942UXS1_9FIRM</name>
<evidence type="ECO:0000313" key="4">
    <source>
        <dbReference type="Proteomes" id="UP000724672"/>
    </source>
</evidence>
<dbReference type="Pfam" id="PF14751">
    <property type="entry name" value="DUF4474"/>
    <property type="match status" value="1"/>
</dbReference>
<organism evidence="3 4">
    <name type="scientific">Anaeromonas frigoriresistens</name>
    <dbReference type="NCBI Taxonomy" id="2683708"/>
    <lineage>
        <taxon>Bacteria</taxon>
        <taxon>Bacillati</taxon>
        <taxon>Bacillota</taxon>
        <taxon>Tissierellia</taxon>
        <taxon>Tissierellales</taxon>
        <taxon>Thermohalobacteraceae</taxon>
        <taxon>Anaeromonas</taxon>
    </lineage>
</organism>
<keyword evidence="1" id="KW-0812">Transmembrane</keyword>
<dbReference type="AlphaFoldDB" id="A0A942UXS1"/>
<dbReference type="InterPro" id="IPR029322">
    <property type="entry name" value="DUF4474"/>
</dbReference>
<feature type="domain" description="DUF4474" evidence="2">
    <location>
        <begin position="70"/>
        <end position="311"/>
    </location>
</feature>
<dbReference type="EMBL" id="WSFT01000037">
    <property type="protein sequence ID" value="MBS4538759.1"/>
    <property type="molecule type" value="Genomic_DNA"/>
</dbReference>
<keyword evidence="1" id="KW-0472">Membrane</keyword>
<dbReference type="Proteomes" id="UP000724672">
    <property type="component" value="Unassembled WGS sequence"/>
</dbReference>